<reference evidence="7 8" key="1">
    <citation type="submission" date="2018-11" db="EMBL/GenBank/DDBJ databases">
        <title>Genomic Encyclopedia of Type Strains, Phase IV (KMG-IV): sequencing the most valuable type-strain genomes for metagenomic binning, comparative biology and taxonomic classification.</title>
        <authorList>
            <person name="Goeker M."/>
        </authorList>
    </citation>
    <scope>NUCLEOTIDE SEQUENCE [LARGE SCALE GENOMIC DNA]</scope>
    <source>
        <strain evidence="7 8">DSM 21945</strain>
    </source>
</reference>
<sequence length="418" mass="47326">MPSPRKGIDIVLKISERCNLACTYCYFFFQEMDTHKENTAVIKMSTVEQLVLFVRQAVDEIGLSSVNIGLHGGEPLLMKKSHFENICRTLSEGIKPYCSLKLMCQTNGTLVDDQWLAIFEKYQVHVGVSIDGPKAIHDKSRIDHNGKGSYDETVRGIRMLAEAAKSGRIPSTGALCVANVEADGGELVKHMHQELGIKNFDLLFPREGHDSSLKQQQDKWIRYFKEVLDYWSENQKNNKLYMNTLNRILEMMLTEQHAECLDEYKSMQHNIINVSSEGQLGVDDNILSLDNALLDKNVTIFNTSLNQFLSSQLWQSLITAIDEKPQGCDGCEWFRSCRGGALFNRYQRGKGFKQNTVFCETMDFIHNYIAQYLVDKGLSLEELSNVLSKDPGYLAKNGLNTTIARAAARDVEIIRVSL</sequence>
<evidence type="ECO:0000313" key="8">
    <source>
        <dbReference type="Proteomes" id="UP000268033"/>
    </source>
</evidence>
<dbReference type="EMBL" id="RJUL01000012">
    <property type="protein sequence ID" value="ROQ19165.1"/>
    <property type="molecule type" value="Genomic_DNA"/>
</dbReference>
<dbReference type="PROSITE" id="PS51918">
    <property type="entry name" value="RADICAL_SAM"/>
    <property type="match status" value="1"/>
</dbReference>
<evidence type="ECO:0000256" key="1">
    <source>
        <dbReference type="ARBA" id="ARBA00001966"/>
    </source>
</evidence>
<keyword evidence="2" id="KW-0949">S-adenosyl-L-methionine</keyword>
<keyword evidence="4" id="KW-0408">Iron</keyword>
<keyword evidence="3" id="KW-0479">Metal-binding</keyword>
<dbReference type="Pfam" id="PF04055">
    <property type="entry name" value="Radical_SAM"/>
    <property type="match status" value="1"/>
</dbReference>
<name>A0A3N1NSK4_9GAMM</name>
<dbReference type="GO" id="GO:0051536">
    <property type="term" value="F:iron-sulfur cluster binding"/>
    <property type="evidence" value="ECO:0007669"/>
    <property type="project" value="UniProtKB-KW"/>
</dbReference>
<keyword evidence="5" id="KW-0411">Iron-sulfur</keyword>
<evidence type="ECO:0000313" key="7">
    <source>
        <dbReference type="EMBL" id="ROQ19165.1"/>
    </source>
</evidence>
<dbReference type="InterPro" id="IPR023867">
    <property type="entry name" value="Sulphatase_maturase_rSAM"/>
</dbReference>
<dbReference type="SFLD" id="SFLDS00029">
    <property type="entry name" value="Radical_SAM"/>
    <property type="match status" value="1"/>
</dbReference>
<dbReference type="STRING" id="584787.GCA_001247655_00768"/>
<dbReference type="SFLD" id="SFLDG01067">
    <property type="entry name" value="SPASM/twitch_domain_containing"/>
    <property type="match status" value="1"/>
</dbReference>
<organism evidence="7 8">
    <name type="scientific">Gallaecimonas pentaromativorans</name>
    <dbReference type="NCBI Taxonomy" id="584787"/>
    <lineage>
        <taxon>Bacteria</taxon>
        <taxon>Pseudomonadati</taxon>
        <taxon>Pseudomonadota</taxon>
        <taxon>Gammaproteobacteria</taxon>
        <taxon>Enterobacterales</taxon>
        <taxon>Gallaecimonadaceae</taxon>
        <taxon>Gallaecimonas</taxon>
    </lineage>
</organism>
<keyword evidence="8" id="KW-1185">Reference proteome</keyword>
<dbReference type="AlphaFoldDB" id="A0A3N1NSK4"/>
<feature type="domain" description="Radical SAM core" evidence="6">
    <location>
        <begin position="4"/>
        <end position="233"/>
    </location>
</feature>
<dbReference type="InterPro" id="IPR013785">
    <property type="entry name" value="Aldolase_TIM"/>
</dbReference>
<dbReference type="SUPFAM" id="SSF102114">
    <property type="entry name" value="Radical SAM enzymes"/>
    <property type="match status" value="1"/>
</dbReference>
<dbReference type="PANTHER" id="PTHR43273">
    <property type="entry name" value="ANAEROBIC SULFATASE-MATURATING ENZYME HOMOLOG ASLB-RELATED"/>
    <property type="match status" value="1"/>
</dbReference>
<evidence type="ECO:0000256" key="4">
    <source>
        <dbReference type="ARBA" id="ARBA00023004"/>
    </source>
</evidence>
<dbReference type="Proteomes" id="UP000268033">
    <property type="component" value="Unassembled WGS sequence"/>
</dbReference>
<dbReference type="Gene3D" id="3.20.20.70">
    <property type="entry name" value="Aldolase class I"/>
    <property type="match status" value="1"/>
</dbReference>
<protein>
    <recommendedName>
        <fullName evidence="6">Radical SAM core domain-containing protein</fullName>
    </recommendedName>
</protein>
<dbReference type="SFLD" id="SFLDG01072">
    <property type="entry name" value="dehydrogenase_like"/>
    <property type="match status" value="1"/>
</dbReference>
<gene>
    <name evidence="7" type="ORF">EDC28_11285</name>
</gene>
<evidence type="ECO:0000256" key="2">
    <source>
        <dbReference type="ARBA" id="ARBA00022691"/>
    </source>
</evidence>
<dbReference type="SFLD" id="SFLDG01386">
    <property type="entry name" value="main_SPASM_domain-containing"/>
    <property type="match status" value="1"/>
</dbReference>
<comment type="cofactor">
    <cofactor evidence="1">
        <name>[4Fe-4S] cluster</name>
        <dbReference type="ChEBI" id="CHEBI:49883"/>
    </cofactor>
</comment>
<dbReference type="GO" id="GO:0016491">
    <property type="term" value="F:oxidoreductase activity"/>
    <property type="evidence" value="ECO:0007669"/>
    <property type="project" value="InterPro"/>
</dbReference>
<dbReference type="GO" id="GO:0046872">
    <property type="term" value="F:metal ion binding"/>
    <property type="evidence" value="ECO:0007669"/>
    <property type="project" value="UniProtKB-KW"/>
</dbReference>
<dbReference type="CDD" id="cd01335">
    <property type="entry name" value="Radical_SAM"/>
    <property type="match status" value="1"/>
</dbReference>
<evidence type="ECO:0000259" key="6">
    <source>
        <dbReference type="PROSITE" id="PS51918"/>
    </source>
</evidence>
<dbReference type="InterPro" id="IPR058240">
    <property type="entry name" value="rSAM_sf"/>
</dbReference>
<dbReference type="SFLD" id="SFLDG01384">
    <property type="entry name" value="thioether_bond_formation_requi"/>
    <property type="match status" value="1"/>
</dbReference>
<evidence type="ECO:0000256" key="5">
    <source>
        <dbReference type="ARBA" id="ARBA00023014"/>
    </source>
</evidence>
<dbReference type="PANTHER" id="PTHR43273:SF8">
    <property type="entry name" value="RADICAL SAM DOMAIN PROTEIN"/>
    <property type="match status" value="1"/>
</dbReference>
<proteinExistence type="predicted"/>
<dbReference type="InterPro" id="IPR007197">
    <property type="entry name" value="rSAM"/>
</dbReference>
<accession>A0A3N1NSK4</accession>
<comment type="caution">
    <text evidence="7">The sequence shown here is derived from an EMBL/GenBank/DDBJ whole genome shotgun (WGS) entry which is preliminary data.</text>
</comment>
<evidence type="ECO:0000256" key="3">
    <source>
        <dbReference type="ARBA" id="ARBA00022723"/>
    </source>
</evidence>